<dbReference type="EMBL" id="FMJC01000002">
    <property type="protein sequence ID" value="SCM74344.1"/>
    <property type="molecule type" value="Genomic_DNA"/>
</dbReference>
<evidence type="ECO:0000313" key="1">
    <source>
        <dbReference type="EMBL" id="SCM74344.1"/>
    </source>
</evidence>
<gene>
    <name evidence="1" type="ORF">KL86DES1_21880</name>
</gene>
<dbReference type="GO" id="GO:0006741">
    <property type="term" value="P:NADP+ biosynthetic process"/>
    <property type="evidence" value="ECO:0007669"/>
    <property type="project" value="InterPro"/>
</dbReference>
<keyword evidence="1" id="KW-0418">Kinase</keyword>
<dbReference type="InterPro" id="IPR016064">
    <property type="entry name" value="NAD/diacylglycerol_kinase_sf"/>
</dbReference>
<dbReference type="Gene3D" id="3.40.50.10330">
    <property type="entry name" value="Probable inorganic polyphosphate/atp-NAD kinase, domain 1"/>
    <property type="match status" value="1"/>
</dbReference>
<dbReference type="InterPro" id="IPR011391">
    <property type="entry name" value="AcoX_kinase"/>
</dbReference>
<dbReference type="GO" id="GO:0005524">
    <property type="term" value="F:ATP binding"/>
    <property type="evidence" value="ECO:0007669"/>
    <property type="project" value="UniProtKB-ARBA"/>
</dbReference>
<name>A0A212L9T4_9BACT</name>
<protein>
    <submittedName>
        <fullName evidence="1">ATP-NAD/AcoX kinase</fullName>
    </submittedName>
</protein>
<dbReference type="AlphaFoldDB" id="A0A212L9T4"/>
<dbReference type="InterPro" id="IPR017438">
    <property type="entry name" value="ATP-NAD_kinase_N"/>
</dbReference>
<dbReference type="PANTHER" id="PTHR40697">
    <property type="entry name" value="ACETOIN CATABOLISM PROTEIN X"/>
    <property type="match status" value="1"/>
</dbReference>
<proteinExistence type="predicted"/>
<organism evidence="1">
    <name type="scientific">uncultured Desulfovibrio sp</name>
    <dbReference type="NCBI Taxonomy" id="167968"/>
    <lineage>
        <taxon>Bacteria</taxon>
        <taxon>Pseudomonadati</taxon>
        <taxon>Thermodesulfobacteriota</taxon>
        <taxon>Desulfovibrionia</taxon>
        <taxon>Desulfovibrionales</taxon>
        <taxon>Desulfovibrionaceae</taxon>
        <taxon>Desulfovibrio</taxon>
        <taxon>environmental samples</taxon>
    </lineage>
</organism>
<dbReference type="RefSeq" id="WP_179981114.1">
    <property type="nucleotide sequence ID" value="NZ_LT608333.1"/>
</dbReference>
<sequence length="337" mass="35773">MKAAIIANPASGKDIRRIVAHGSVFDNQEKVRMVRRILVGLAAAGVRDVLYMPEGYGIVPRALSDLETLETPVNVTPVDIYLHNTQQDTVNAAALMQEAGVAVIIVLGGDGTSRAACKGARNTPLLPLSTGTNNVFPIMTEATVAGLAAGVLACGGVSVGEGCTEVSLLEVLVDDTPVDIALVDVAVSDNLFVGSRALWDMSDVSQLFFSRCNPACIGFSAVGGQLDSIRPEEPRGLALDIDPDFACRVRAAIGPGLFADVGVSGMHKMLPGDVIAVRQSPCTLALDGEREVEVRKGQRAGVRLSDDWLRVVDVQRTLEYARQRGLFMRGAQVCYSR</sequence>
<reference evidence="1" key="1">
    <citation type="submission" date="2016-08" db="EMBL/GenBank/DDBJ databases">
        <authorList>
            <person name="Seilhamer J.J."/>
        </authorList>
    </citation>
    <scope>NUCLEOTIDE SEQUENCE</scope>
    <source>
        <strain evidence="1">86-1</strain>
    </source>
</reference>
<dbReference type="PANTHER" id="PTHR40697:SF3">
    <property type="entry name" value="ACETOIN CATABOLISM PROTEIN X"/>
    <property type="match status" value="1"/>
</dbReference>
<keyword evidence="1" id="KW-0808">Transferase</keyword>
<accession>A0A212L9T4</accession>
<dbReference type="SUPFAM" id="SSF111331">
    <property type="entry name" value="NAD kinase/diacylglycerol kinase-like"/>
    <property type="match status" value="1"/>
</dbReference>
<dbReference type="GO" id="GO:0051287">
    <property type="term" value="F:NAD binding"/>
    <property type="evidence" value="ECO:0007669"/>
    <property type="project" value="UniProtKB-ARBA"/>
</dbReference>
<dbReference type="InterPro" id="IPR002504">
    <property type="entry name" value="NADK"/>
</dbReference>
<dbReference type="InterPro" id="IPR039065">
    <property type="entry name" value="AcoX-like"/>
</dbReference>
<dbReference type="PIRSF" id="PIRSF018567">
    <property type="entry name" value="AcoX"/>
    <property type="match status" value="1"/>
</dbReference>
<dbReference type="Pfam" id="PF01513">
    <property type="entry name" value="NAD_kinase"/>
    <property type="match status" value="1"/>
</dbReference>
<dbReference type="GO" id="GO:0003951">
    <property type="term" value="F:NAD+ kinase activity"/>
    <property type="evidence" value="ECO:0007669"/>
    <property type="project" value="InterPro"/>
</dbReference>